<sequence>MKKWLTAIAFATVASITLAGCGQNTAAPASADQSAKSAAQQTTAQTKQDSTASATDTNTAAQQPQNVNLVVEPGMKLGPDGKLHDAFINGDFTVTVGQPVKLTIYNYDDGTHTLTASDLNLDVKVQGSKKKGEPGVTTVTFTPTKTGTFNWICKDPCDGENNQWAMAHQGYMQGKITVTDQKVQHVSMVINAGYKLGPDGKLHDAFTPGNFTVNSGEPVELTIFNFDDGKHTFTAPGLNVNAQISGSTKKGEPSITKVTFTPQKSGKFQWNCTLKCDGENQEWAMSHNDYMMGDVTVK</sequence>
<feature type="signal peptide" evidence="2">
    <location>
        <begin position="1"/>
        <end position="19"/>
    </location>
</feature>
<dbReference type="SUPFAM" id="SSF49503">
    <property type="entry name" value="Cupredoxins"/>
    <property type="match status" value="2"/>
</dbReference>
<evidence type="ECO:0000256" key="2">
    <source>
        <dbReference type="SAM" id="SignalP"/>
    </source>
</evidence>
<evidence type="ECO:0000313" key="3">
    <source>
        <dbReference type="EMBL" id="UOF92091.1"/>
    </source>
</evidence>
<accession>A0ABY4CS72</accession>
<dbReference type="EMBL" id="CP089291">
    <property type="protein sequence ID" value="UOF92091.1"/>
    <property type="molecule type" value="Genomic_DNA"/>
</dbReference>
<evidence type="ECO:0008006" key="5">
    <source>
        <dbReference type="Google" id="ProtNLM"/>
    </source>
</evidence>
<reference evidence="3" key="1">
    <citation type="submission" date="2021-12" db="EMBL/GenBank/DDBJ databases">
        <title>Alicyclobacillaceae gen. nov., sp. nov., isolated from chalcocite enrichment system.</title>
        <authorList>
            <person name="Jiang Z."/>
        </authorList>
    </citation>
    <scope>NUCLEOTIDE SEQUENCE</scope>
    <source>
        <strain evidence="3">MYW30-H2</strain>
    </source>
</reference>
<dbReference type="RefSeq" id="WP_347438776.1">
    <property type="nucleotide sequence ID" value="NZ_CP089291.1"/>
</dbReference>
<keyword evidence="4" id="KW-1185">Reference proteome</keyword>
<organism evidence="3 4">
    <name type="scientific">Fodinisporobacter ferrooxydans</name>
    <dbReference type="NCBI Taxonomy" id="2901836"/>
    <lineage>
        <taxon>Bacteria</taxon>
        <taxon>Bacillati</taxon>
        <taxon>Bacillota</taxon>
        <taxon>Bacilli</taxon>
        <taxon>Bacillales</taxon>
        <taxon>Alicyclobacillaceae</taxon>
        <taxon>Fodinisporobacter</taxon>
    </lineage>
</organism>
<dbReference type="InterPro" id="IPR008972">
    <property type="entry name" value="Cupredoxin"/>
</dbReference>
<feature type="chain" id="PRO_5047154218" description="EfeO-type cupredoxin-like domain-containing protein" evidence="2">
    <location>
        <begin position="20"/>
        <end position="298"/>
    </location>
</feature>
<dbReference type="PROSITE" id="PS51257">
    <property type="entry name" value="PROKAR_LIPOPROTEIN"/>
    <property type="match status" value="1"/>
</dbReference>
<gene>
    <name evidence="3" type="ORF">LSG31_07770</name>
</gene>
<name>A0ABY4CS72_9BACL</name>
<dbReference type="Gene3D" id="2.60.40.420">
    <property type="entry name" value="Cupredoxins - blue copper proteins"/>
    <property type="match status" value="2"/>
</dbReference>
<evidence type="ECO:0000256" key="1">
    <source>
        <dbReference type="SAM" id="MobiDB-lite"/>
    </source>
</evidence>
<feature type="compositionally biased region" description="Low complexity" evidence="1">
    <location>
        <begin position="32"/>
        <end position="61"/>
    </location>
</feature>
<feature type="region of interest" description="Disordered" evidence="1">
    <location>
        <begin position="32"/>
        <end position="66"/>
    </location>
</feature>
<evidence type="ECO:0000313" key="4">
    <source>
        <dbReference type="Proteomes" id="UP000830167"/>
    </source>
</evidence>
<dbReference type="Proteomes" id="UP000830167">
    <property type="component" value="Chromosome"/>
</dbReference>
<keyword evidence="2" id="KW-0732">Signal</keyword>
<protein>
    <recommendedName>
        <fullName evidence="5">EfeO-type cupredoxin-like domain-containing protein</fullName>
    </recommendedName>
</protein>
<proteinExistence type="predicted"/>